<dbReference type="EC" id="2.3.2.27" evidence="3"/>
<evidence type="ECO:0000256" key="6">
    <source>
        <dbReference type="ARBA" id="ARBA00022771"/>
    </source>
</evidence>
<protein>
    <recommendedName>
        <fullName evidence="3">RING-type E3 ubiquitin transferase</fullName>
        <ecNumber evidence="3">2.3.2.27</ecNumber>
    </recommendedName>
</protein>
<dbReference type="Gene3D" id="3.30.40.10">
    <property type="entry name" value="Zinc/RING finger domain, C3HC4 (zinc finger)"/>
    <property type="match status" value="1"/>
</dbReference>
<keyword evidence="4" id="KW-0808">Transferase</keyword>
<evidence type="ECO:0000259" key="9">
    <source>
        <dbReference type="PROSITE" id="PS50089"/>
    </source>
</evidence>
<evidence type="ECO:0000256" key="2">
    <source>
        <dbReference type="ARBA" id="ARBA00004906"/>
    </source>
</evidence>
<accession>A0A2P6NMG8</accession>
<keyword evidence="5" id="KW-0479">Metal-binding</keyword>
<dbReference type="AlphaFoldDB" id="A0A2P6NMG8"/>
<dbReference type="InterPro" id="IPR001841">
    <property type="entry name" value="Znf_RING"/>
</dbReference>
<dbReference type="PROSITE" id="PS50089">
    <property type="entry name" value="ZF_RING_2"/>
    <property type="match status" value="1"/>
</dbReference>
<reference evidence="10 11" key="1">
    <citation type="journal article" date="2018" name="Genome Biol. Evol.">
        <title>Multiple Roots of Fruiting Body Formation in Amoebozoa.</title>
        <authorList>
            <person name="Hillmann F."/>
            <person name="Forbes G."/>
            <person name="Novohradska S."/>
            <person name="Ferling I."/>
            <person name="Riege K."/>
            <person name="Groth M."/>
            <person name="Westermann M."/>
            <person name="Marz M."/>
            <person name="Spaller T."/>
            <person name="Winckler T."/>
            <person name="Schaap P."/>
            <person name="Glockner G."/>
        </authorList>
    </citation>
    <scope>NUCLEOTIDE SEQUENCE [LARGE SCALE GENOMIC DNA]</scope>
    <source>
        <strain evidence="10 11">Jena</strain>
    </source>
</reference>
<dbReference type="GO" id="GO:0016567">
    <property type="term" value="P:protein ubiquitination"/>
    <property type="evidence" value="ECO:0007669"/>
    <property type="project" value="UniProtKB-UniPathway"/>
</dbReference>
<dbReference type="STRING" id="1890364.A0A2P6NMG8"/>
<dbReference type="GO" id="GO:0061630">
    <property type="term" value="F:ubiquitin protein ligase activity"/>
    <property type="evidence" value="ECO:0007669"/>
    <property type="project" value="UniProtKB-EC"/>
</dbReference>
<evidence type="ECO:0000313" key="10">
    <source>
        <dbReference type="EMBL" id="PRP85156.1"/>
    </source>
</evidence>
<evidence type="ECO:0000256" key="8">
    <source>
        <dbReference type="PROSITE-ProRule" id="PRU00175"/>
    </source>
</evidence>
<dbReference type="InParanoid" id="A0A2P6NMG8"/>
<proteinExistence type="predicted"/>
<dbReference type="GO" id="GO:0008270">
    <property type="term" value="F:zinc ion binding"/>
    <property type="evidence" value="ECO:0007669"/>
    <property type="project" value="UniProtKB-KW"/>
</dbReference>
<comment type="caution">
    <text evidence="10">The sequence shown here is derived from an EMBL/GenBank/DDBJ whole genome shotgun (WGS) entry which is preliminary data.</text>
</comment>
<dbReference type="InterPro" id="IPR017907">
    <property type="entry name" value="Znf_RING_CS"/>
</dbReference>
<dbReference type="InterPro" id="IPR013083">
    <property type="entry name" value="Znf_RING/FYVE/PHD"/>
</dbReference>
<evidence type="ECO:0000256" key="5">
    <source>
        <dbReference type="ARBA" id="ARBA00022723"/>
    </source>
</evidence>
<dbReference type="Pfam" id="PF00097">
    <property type="entry name" value="zf-C3HC4"/>
    <property type="match status" value="1"/>
</dbReference>
<dbReference type="InterPro" id="IPR018957">
    <property type="entry name" value="Znf_C3HC4_RING-type"/>
</dbReference>
<dbReference type="SUPFAM" id="SSF57850">
    <property type="entry name" value="RING/U-box"/>
    <property type="match status" value="1"/>
</dbReference>
<keyword evidence="11" id="KW-1185">Reference proteome</keyword>
<dbReference type="PANTHER" id="PTHR46076">
    <property type="entry name" value="E3 UBIQUITIN-PROTEIN LIGASE RING1 / RING 2 FAMILY MEMBER"/>
    <property type="match status" value="1"/>
</dbReference>
<feature type="domain" description="RING-type" evidence="9">
    <location>
        <begin position="48"/>
        <end position="93"/>
    </location>
</feature>
<dbReference type="EMBL" id="MDYQ01000049">
    <property type="protein sequence ID" value="PRP85156.1"/>
    <property type="molecule type" value="Genomic_DNA"/>
</dbReference>
<evidence type="ECO:0000256" key="3">
    <source>
        <dbReference type="ARBA" id="ARBA00012483"/>
    </source>
</evidence>
<dbReference type="Proteomes" id="UP000241769">
    <property type="component" value="Unassembled WGS sequence"/>
</dbReference>
<comment type="pathway">
    <text evidence="2">Protein modification; protein ubiquitination.</text>
</comment>
<dbReference type="GO" id="GO:0000151">
    <property type="term" value="C:ubiquitin ligase complex"/>
    <property type="evidence" value="ECO:0007669"/>
    <property type="project" value="InterPro"/>
</dbReference>
<dbReference type="GO" id="GO:0003682">
    <property type="term" value="F:chromatin binding"/>
    <property type="evidence" value="ECO:0007669"/>
    <property type="project" value="TreeGrafter"/>
</dbReference>
<keyword evidence="6 8" id="KW-0863">Zinc-finger</keyword>
<evidence type="ECO:0000313" key="11">
    <source>
        <dbReference type="Proteomes" id="UP000241769"/>
    </source>
</evidence>
<evidence type="ECO:0000256" key="7">
    <source>
        <dbReference type="ARBA" id="ARBA00022833"/>
    </source>
</evidence>
<gene>
    <name evidence="10" type="ORF">PROFUN_07103</name>
</gene>
<dbReference type="PANTHER" id="PTHR46076:SF3">
    <property type="entry name" value="E3 UBIQUITIN-PROTEIN LIGASE RING1"/>
    <property type="match status" value="1"/>
</dbReference>
<evidence type="ECO:0000256" key="1">
    <source>
        <dbReference type="ARBA" id="ARBA00000900"/>
    </source>
</evidence>
<comment type="catalytic activity">
    <reaction evidence="1">
        <text>S-ubiquitinyl-[E2 ubiquitin-conjugating enzyme]-L-cysteine + [acceptor protein]-L-lysine = [E2 ubiquitin-conjugating enzyme]-L-cysteine + N(6)-ubiquitinyl-[acceptor protein]-L-lysine.</text>
        <dbReference type="EC" id="2.3.2.27"/>
    </reaction>
</comment>
<dbReference type="Gene3D" id="3.10.20.90">
    <property type="entry name" value="Phosphatidylinositol 3-kinase Catalytic Subunit, Chain A, domain 1"/>
    <property type="match status" value="1"/>
</dbReference>
<dbReference type="InterPro" id="IPR043540">
    <property type="entry name" value="RING1/RING2"/>
</dbReference>
<dbReference type="UniPathway" id="UPA00143"/>
<sequence>MNEAIPLEKQSPIYGISLYDYHRKPRAPIVDNSQTTIQIRNLNVEITCPICLGILHDTMTVMECLHRFCSECIEKCLRTGLTNLRRKECPACRVKCTSRRHLRRDTNFDGIIAAVYPHLDDYEAKQEEEIDRITKDIMGAGAKNLIVSVEEGKKRQAMHARKKRKPEEVPVVSPLPRPKVVKREIKAVPDPVPNFGAIVPMVPMPMYNIPEVKMRPLKEDEVGCVLLKHPKEVQLEQIMNRFVRASRTITMRHLAKLLSKKLTRTPTHTDIIISFNVTGDELREDISLGTVSSQTPSNLKINCACFDVHSTSYCIAKQDKQQLMSQMSTNLPPCQHPTLNRYCQAQHECNAEVFDMAKSIEHARMKEDKRLGLTLWFHRVPTVMTRGACQILGRVAGQFSHFFQVERHMAYTRVRIRSVQIGLIPNVCMRKGVTSDLRDGTRTTPGLPRSGICFHLRPFASEMSANYAKV</sequence>
<dbReference type="CDD" id="cd16531">
    <property type="entry name" value="RING-HC_RING1-like"/>
    <property type="match status" value="1"/>
</dbReference>
<name>A0A2P6NMG8_9EUKA</name>
<evidence type="ECO:0000256" key="4">
    <source>
        <dbReference type="ARBA" id="ARBA00022679"/>
    </source>
</evidence>
<dbReference type="SMART" id="SM00184">
    <property type="entry name" value="RING"/>
    <property type="match status" value="1"/>
</dbReference>
<organism evidence="10 11">
    <name type="scientific">Planoprotostelium fungivorum</name>
    <dbReference type="NCBI Taxonomy" id="1890364"/>
    <lineage>
        <taxon>Eukaryota</taxon>
        <taxon>Amoebozoa</taxon>
        <taxon>Evosea</taxon>
        <taxon>Variosea</taxon>
        <taxon>Cavosteliida</taxon>
        <taxon>Cavosteliaceae</taxon>
        <taxon>Planoprotostelium</taxon>
    </lineage>
</organism>
<dbReference type="PROSITE" id="PS00518">
    <property type="entry name" value="ZF_RING_1"/>
    <property type="match status" value="1"/>
</dbReference>
<dbReference type="OrthoDB" id="337575at2759"/>
<dbReference type="GO" id="GO:0031519">
    <property type="term" value="C:PcG protein complex"/>
    <property type="evidence" value="ECO:0007669"/>
    <property type="project" value="TreeGrafter"/>
</dbReference>
<keyword evidence="7" id="KW-0862">Zinc</keyword>